<sequence>MFPFLVLMARHGTAFTDFLHFHFDSSKVASMDHTGIYSLSSNFIFLFMYLIWVVLDGFFFYHLQISLSSQLYTVSNPSSLSIYPSISHPAYKRLNSLRLNGRS</sequence>
<comment type="caution">
    <text evidence="2">The sequence shown here is derived from an EMBL/GenBank/DDBJ whole genome shotgun (WGS) entry which is preliminary data.</text>
</comment>
<dbReference type="Proteomes" id="UP000614610">
    <property type="component" value="Unassembled WGS sequence"/>
</dbReference>
<gene>
    <name evidence="2" type="ORF">TWF679_000007</name>
</gene>
<evidence type="ECO:0000256" key="1">
    <source>
        <dbReference type="SAM" id="Phobius"/>
    </source>
</evidence>
<protein>
    <submittedName>
        <fullName evidence="2">Uncharacterized protein</fullName>
    </submittedName>
</protein>
<accession>A0A8H8VMS2</accession>
<feature type="transmembrane region" description="Helical" evidence="1">
    <location>
        <begin position="43"/>
        <end position="63"/>
    </location>
</feature>
<proteinExistence type="predicted"/>
<dbReference type="EMBL" id="WIWT01000001">
    <property type="protein sequence ID" value="KAF3223560.1"/>
    <property type="molecule type" value="Genomic_DNA"/>
</dbReference>
<dbReference type="AlphaFoldDB" id="A0A8H8VMS2"/>
<keyword evidence="1" id="KW-0812">Transmembrane</keyword>
<reference evidence="2" key="1">
    <citation type="submission" date="2019-06" db="EMBL/GenBank/DDBJ databases">
        <authorList>
            <person name="Palmer J.M."/>
        </authorList>
    </citation>
    <scope>NUCLEOTIDE SEQUENCE</scope>
    <source>
        <strain evidence="2">TWF679</strain>
    </source>
</reference>
<keyword evidence="1" id="KW-1133">Transmembrane helix</keyword>
<evidence type="ECO:0000313" key="2">
    <source>
        <dbReference type="EMBL" id="KAF3223560.1"/>
    </source>
</evidence>
<evidence type="ECO:0000313" key="3">
    <source>
        <dbReference type="Proteomes" id="UP000614610"/>
    </source>
</evidence>
<keyword evidence="1" id="KW-0472">Membrane</keyword>
<name>A0A8H8VMS2_ORBOL</name>
<organism evidence="2 3">
    <name type="scientific">Orbilia oligospora</name>
    <name type="common">Nematode-trapping fungus</name>
    <name type="synonym">Arthrobotrys oligospora</name>
    <dbReference type="NCBI Taxonomy" id="2813651"/>
    <lineage>
        <taxon>Eukaryota</taxon>
        <taxon>Fungi</taxon>
        <taxon>Dikarya</taxon>
        <taxon>Ascomycota</taxon>
        <taxon>Pezizomycotina</taxon>
        <taxon>Orbiliomycetes</taxon>
        <taxon>Orbiliales</taxon>
        <taxon>Orbiliaceae</taxon>
        <taxon>Orbilia</taxon>
    </lineage>
</organism>